<feature type="transmembrane region" description="Helical" evidence="1">
    <location>
        <begin position="100"/>
        <end position="124"/>
    </location>
</feature>
<dbReference type="AlphaFoldDB" id="A0A7D5GUZ7"/>
<name>A0A7D5GUZ7_9EURY</name>
<dbReference type="EMBL" id="CP058601">
    <property type="protein sequence ID" value="QLG51089.1"/>
    <property type="molecule type" value="Genomic_DNA"/>
</dbReference>
<evidence type="ECO:0000256" key="1">
    <source>
        <dbReference type="SAM" id="Phobius"/>
    </source>
</evidence>
<dbReference type="OrthoDB" id="350735at2157"/>
<feature type="transmembrane region" description="Helical" evidence="1">
    <location>
        <begin position="47"/>
        <end position="80"/>
    </location>
</feature>
<proteinExistence type="predicted"/>
<evidence type="ECO:0000313" key="2">
    <source>
        <dbReference type="EMBL" id="QLG51089.1"/>
    </source>
</evidence>
<evidence type="ECO:0000313" key="3">
    <source>
        <dbReference type="Proteomes" id="UP000509241"/>
    </source>
</evidence>
<accession>A0A7D5GUZ7</accession>
<keyword evidence="1" id="KW-0472">Membrane</keyword>
<dbReference type="GeneID" id="56035778"/>
<gene>
    <name evidence="2" type="ORF">HYG82_20765</name>
</gene>
<organism evidence="2 3">
    <name type="scientific">Natrinema halophilum</name>
    <dbReference type="NCBI Taxonomy" id="1699371"/>
    <lineage>
        <taxon>Archaea</taxon>
        <taxon>Methanobacteriati</taxon>
        <taxon>Methanobacteriota</taxon>
        <taxon>Stenosarchaea group</taxon>
        <taxon>Halobacteria</taxon>
        <taxon>Halobacteriales</taxon>
        <taxon>Natrialbaceae</taxon>
        <taxon>Natrinema</taxon>
    </lineage>
</organism>
<dbReference type="Proteomes" id="UP000509241">
    <property type="component" value="Chromosome"/>
</dbReference>
<reference evidence="2 3" key="1">
    <citation type="submission" date="2020-07" db="EMBL/GenBank/DDBJ databases">
        <authorList>
            <person name="Cui H."/>
        </authorList>
    </citation>
    <scope>NUCLEOTIDE SEQUENCE [LARGE SCALE GENOMIC DNA]</scope>
    <source>
        <strain evidence="2 3">YPL8</strain>
    </source>
</reference>
<keyword evidence="3" id="KW-1185">Reference proteome</keyword>
<keyword evidence="1" id="KW-1133">Transmembrane helix</keyword>
<dbReference type="KEGG" id="haly:HYG82_20765"/>
<dbReference type="RefSeq" id="WP_179264259.1">
    <property type="nucleotide sequence ID" value="NZ_CP058601.1"/>
</dbReference>
<sequence length="134" mass="14797">MHPVDSFIERVRDALILSVVSTMLVIFGQALQPIYETRETIEATTEFTLWIFFALFESFPGIITLAGILAATVIAGPLGFFGAILETIGANQFLFGGHVGGFWVAVFGALMVVIGSFIPWLRLFSVWMDSQSRY</sequence>
<keyword evidence="1" id="KW-0812">Transmembrane</keyword>
<feature type="transmembrane region" description="Helical" evidence="1">
    <location>
        <begin position="15"/>
        <end position="35"/>
    </location>
</feature>
<protein>
    <submittedName>
        <fullName evidence="2">Uncharacterized protein</fullName>
    </submittedName>
</protein>